<evidence type="ECO:0000259" key="1">
    <source>
        <dbReference type="Pfam" id="PF07475"/>
    </source>
</evidence>
<evidence type="ECO:0000313" key="2">
    <source>
        <dbReference type="EMBL" id="RKF14638.1"/>
    </source>
</evidence>
<dbReference type="EMBL" id="RAPE01000002">
    <property type="protein sequence ID" value="RKF14638.1"/>
    <property type="molecule type" value="Genomic_DNA"/>
</dbReference>
<dbReference type="OrthoDB" id="8326226at2"/>
<organism evidence="2 3">
    <name type="scientific">Roseovarius spongiae</name>
    <dbReference type="NCBI Taxonomy" id="2320272"/>
    <lineage>
        <taxon>Bacteria</taxon>
        <taxon>Pseudomonadati</taxon>
        <taxon>Pseudomonadota</taxon>
        <taxon>Alphaproteobacteria</taxon>
        <taxon>Rhodobacterales</taxon>
        <taxon>Roseobacteraceae</taxon>
        <taxon>Roseovarius</taxon>
    </lineage>
</organism>
<dbReference type="GO" id="GO:0005524">
    <property type="term" value="F:ATP binding"/>
    <property type="evidence" value="ECO:0007669"/>
    <property type="project" value="InterPro"/>
</dbReference>
<feature type="domain" description="HPr kinase/phosphorylase C-terminal" evidence="1">
    <location>
        <begin position="7"/>
        <end position="82"/>
    </location>
</feature>
<evidence type="ECO:0000313" key="3">
    <source>
        <dbReference type="Proteomes" id="UP000281128"/>
    </source>
</evidence>
<dbReference type="AlphaFoldDB" id="A0A3A8AUD0"/>
<keyword evidence="3" id="KW-1185">Reference proteome</keyword>
<dbReference type="RefSeq" id="WP_121165309.1">
    <property type="nucleotide sequence ID" value="NZ_RAPE01000002.1"/>
</dbReference>
<gene>
    <name evidence="2" type="ORF">D6850_07065</name>
</gene>
<sequence length="143" mass="14742">MSDAPDTVTLHATCVALEGRALLIRGASGSGKSALALQMIALGAGLIADDRTCLRRVGDKVIASAPDAIRGQIEARGIGILSAPAAAPAPLVAVVAMDRRATRRLPKEQRADILGVSLPDIGMIDAPHFPAALCLYLRSGRIA</sequence>
<reference evidence="2 3" key="1">
    <citation type="submission" date="2018-09" db="EMBL/GenBank/DDBJ databases">
        <title>Roseovarius spongiae sp. nov., isolated from a marine sponge.</title>
        <authorList>
            <person name="Zhuang L."/>
            <person name="Luo L."/>
        </authorList>
    </citation>
    <scope>NUCLEOTIDE SEQUENCE [LARGE SCALE GENOMIC DNA]</scope>
    <source>
        <strain evidence="2 3">HN-E21</strain>
    </source>
</reference>
<keyword evidence="2" id="KW-0418">Kinase</keyword>
<accession>A0A3A8AUD0</accession>
<comment type="caution">
    <text evidence="2">The sequence shown here is derived from an EMBL/GenBank/DDBJ whole genome shotgun (WGS) entry which is preliminary data.</text>
</comment>
<dbReference type="Pfam" id="PF07475">
    <property type="entry name" value="Hpr_kinase_C"/>
    <property type="match status" value="1"/>
</dbReference>
<dbReference type="InterPro" id="IPR027417">
    <property type="entry name" value="P-loop_NTPase"/>
</dbReference>
<proteinExistence type="predicted"/>
<dbReference type="GO" id="GO:0000155">
    <property type="term" value="F:phosphorelay sensor kinase activity"/>
    <property type="evidence" value="ECO:0007669"/>
    <property type="project" value="InterPro"/>
</dbReference>
<dbReference type="CDD" id="cd01918">
    <property type="entry name" value="HprK_C"/>
    <property type="match status" value="1"/>
</dbReference>
<keyword evidence="2" id="KW-0808">Transferase</keyword>
<dbReference type="GO" id="GO:0006109">
    <property type="term" value="P:regulation of carbohydrate metabolic process"/>
    <property type="evidence" value="ECO:0007669"/>
    <property type="project" value="InterPro"/>
</dbReference>
<protein>
    <submittedName>
        <fullName evidence="2">Serine kinase</fullName>
    </submittedName>
</protein>
<dbReference type="Proteomes" id="UP000281128">
    <property type="component" value="Unassembled WGS sequence"/>
</dbReference>
<dbReference type="SUPFAM" id="SSF53795">
    <property type="entry name" value="PEP carboxykinase-like"/>
    <property type="match status" value="1"/>
</dbReference>
<name>A0A3A8AUD0_9RHOB</name>
<dbReference type="InterPro" id="IPR011104">
    <property type="entry name" value="Hpr_kin/Pase_C"/>
</dbReference>
<dbReference type="Gene3D" id="3.40.50.300">
    <property type="entry name" value="P-loop containing nucleotide triphosphate hydrolases"/>
    <property type="match status" value="1"/>
</dbReference>